<protein>
    <submittedName>
        <fullName evidence="1">Uncharacterized protein</fullName>
    </submittedName>
</protein>
<name>A0A2A7FNQ5_BACCE</name>
<proteinExistence type="predicted"/>
<reference evidence="1 2" key="1">
    <citation type="submission" date="2017-09" db="EMBL/GenBank/DDBJ databases">
        <title>Large-scale bioinformatics analysis of Bacillus genomes uncovers conserved roles of natural products in bacterial physiology.</title>
        <authorList>
            <consortium name="Agbiome Team Llc"/>
            <person name="Bleich R.M."/>
            <person name="Grubbs K.J."/>
            <person name="Santa Maria K.C."/>
            <person name="Allen S.E."/>
            <person name="Farag S."/>
            <person name="Shank E.A."/>
            <person name="Bowers A."/>
        </authorList>
    </citation>
    <scope>NUCLEOTIDE SEQUENCE [LARGE SCALE GENOMIC DNA]</scope>
    <source>
        <strain evidence="1 2">AFS050027</strain>
    </source>
</reference>
<dbReference type="Proteomes" id="UP000223777">
    <property type="component" value="Unassembled WGS sequence"/>
</dbReference>
<comment type="caution">
    <text evidence="1">The sequence shown here is derived from an EMBL/GenBank/DDBJ whole genome shotgun (WGS) entry which is preliminary data.</text>
</comment>
<accession>A0A2A7FNQ5</accession>
<evidence type="ECO:0000313" key="2">
    <source>
        <dbReference type="Proteomes" id="UP000223777"/>
    </source>
</evidence>
<evidence type="ECO:0000313" key="1">
    <source>
        <dbReference type="EMBL" id="PGO29261.1"/>
    </source>
</evidence>
<sequence>MKMNSKSKKLLASVAVVVGLVGSYSIGATGAKVTIEKEKVTYDELKATIDKKEYELINTKSKVRKGIDAEQKKLDAKKEEVKTTLALVDNKNQLTSEIDKLSKDVEAKKGEVGKLDTDINGKKGELQQLTDGVKAKKEEPRTLGAGEYVVGKDIPAGRYKATATGRGSNFFVYNSSGRATVNTILGDSSVGRGDYVFFCDNGNVIKTNEAVKLIPVE</sequence>
<dbReference type="EMBL" id="NUIL01000015">
    <property type="protein sequence ID" value="PGO29261.1"/>
    <property type="molecule type" value="Genomic_DNA"/>
</dbReference>
<dbReference type="AlphaFoldDB" id="A0A2A7FNQ5"/>
<gene>
    <name evidence="1" type="ORF">CN984_12620</name>
</gene>
<organism evidence="1 2">
    <name type="scientific">Bacillus cereus</name>
    <dbReference type="NCBI Taxonomy" id="1396"/>
    <lineage>
        <taxon>Bacteria</taxon>
        <taxon>Bacillati</taxon>
        <taxon>Bacillota</taxon>
        <taxon>Bacilli</taxon>
        <taxon>Bacillales</taxon>
        <taxon>Bacillaceae</taxon>
        <taxon>Bacillus</taxon>
        <taxon>Bacillus cereus group</taxon>
    </lineage>
</organism>